<reference evidence="3 4" key="1">
    <citation type="journal article" date="2023" name="IScience">
        <title>Expanded male sex-determining region conserved during the evolution of homothallism in the green alga Volvox.</title>
        <authorList>
            <person name="Yamamoto K."/>
            <person name="Matsuzaki R."/>
            <person name="Mahakham W."/>
            <person name="Heman W."/>
            <person name="Sekimoto H."/>
            <person name="Kawachi M."/>
            <person name="Minakuchi Y."/>
            <person name="Toyoda A."/>
            <person name="Nozaki H."/>
        </authorList>
    </citation>
    <scope>NUCLEOTIDE SEQUENCE [LARGE SCALE GENOMIC DNA]</scope>
    <source>
        <strain evidence="3 4">NIES-4468</strain>
    </source>
</reference>
<dbReference type="InterPro" id="IPR011009">
    <property type="entry name" value="Kinase-like_dom_sf"/>
</dbReference>
<dbReference type="InterPro" id="IPR000719">
    <property type="entry name" value="Prot_kinase_dom"/>
</dbReference>
<gene>
    <name evidence="3" type="ORF">VaNZ11_011906</name>
</gene>
<keyword evidence="4" id="KW-1185">Reference proteome</keyword>
<dbReference type="PANTHER" id="PTHR44329:SF214">
    <property type="entry name" value="PROTEIN KINASE DOMAIN-CONTAINING PROTEIN"/>
    <property type="match status" value="1"/>
</dbReference>
<dbReference type="Gene3D" id="1.10.510.10">
    <property type="entry name" value="Transferase(Phosphotransferase) domain 1"/>
    <property type="match status" value="1"/>
</dbReference>
<evidence type="ECO:0000313" key="3">
    <source>
        <dbReference type="EMBL" id="GLI67656.1"/>
    </source>
</evidence>
<feature type="domain" description="Protein kinase" evidence="2">
    <location>
        <begin position="1"/>
        <end position="281"/>
    </location>
</feature>
<feature type="region of interest" description="Disordered" evidence="1">
    <location>
        <begin position="222"/>
        <end position="246"/>
    </location>
</feature>
<dbReference type="Proteomes" id="UP001165090">
    <property type="component" value="Unassembled WGS sequence"/>
</dbReference>
<dbReference type="EMBL" id="BSDZ01000078">
    <property type="protein sequence ID" value="GLI67656.1"/>
    <property type="molecule type" value="Genomic_DNA"/>
</dbReference>
<name>A0ABQ5SEP7_9CHLO</name>
<dbReference type="PROSITE" id="PS50011">
    <property type="entry name" value="PROTEIN_KINASE_DOM"/>
    <property type="match status" value="1"/>
</dbReference>
<sequence length="306" mass="32104">MMPVAEALGTLSPGRRALMALGAQLGMRIGLLVTPFAEMGNLRDITSDPQRSPFRVRPGWGPVQACKAFLATACEVAEALGCLHSAGLVHRALKPSNVLLFAAADDSRGFEARVTDVGAASRAAAAGWAQWDPSAMATDPWVAAFLAPETVYRPWASVAAQMFPASRSSDVFAMGALMLTMLIGHPPSHSGSGHMATSPPAPTVAGDGDVAFQVSECACAAGPGGGDDISCSDGRRGGEGSKAPPHLQLHGSLQLLISRCMATEPTSRTSIDQVVSELRRLQQEQEAEAAERGKMEEDREACRQIQ</sequence>
<proteinExistence type="predicted"/>
<dbReference type="Pfam" id="PF00069">
    <property type="entry name" value="Pkinase"/>
    <property type="match status" value="1"/>
</dbReference>
<feature type="region of interest" description="Disordered" evidence="1">
    <location>
        <begin position="285"/>
        <end position="306"/>
    </location>
</feature>
<evidence type="ECO:0000259" key="2">
    <source>
        <dbReference type="PROSITE" id="PS50011"/>
    </source>
</evidence>
<accession>A0ABQ5SEP7</accession>
<comment type="caution">
    <text evidence="3">The sequence shown here is derived from an EMBL/GenBank/DDBJ whole genome shotgun (WGS) entry which is preliminary data.</text>
</comment>
<dbReference type="SUPFAM" id="SSF56112">
    <property type="entry name" value="Protein kinase-like (PK-like)"/>
    <property type="match status" value="1"/>
</dbReference>
<organism evidence="3 4">
    <name type="scientific">Volvox africanus</name>
    <dbReference type="NCBI Taxonomy" id="51714"/>
    <lineage>
        <taxon>Eukaryota</taxon>
        <taxon>Viridiplantae</taxon>
        <taxon>Chlorophyta</taxon>
        <taxon>core chlorophytes</taxon>
        <taxon>Chlorophyceae</taxon>
        <taxon>CS clade</taxon>
        <taxon>Chlamydomonadales</taxon>
        <taxon>Volvocaceae</taxon>
        <taxon>Volvox</taxon>
    </lineage>
</organism>
<dbReference type="SMART" id="SM00220">
    <property type="entry name" value="S_TKc"/>
    <property type="match status" value="1"/>
</dbReference>
<evidence type="ECO:0000313" key="4">
    <source>
        <dbReference type="Proteomes" id="UP001165090"/>
    </source>
</evidence>
<dbReference type="PANTHER" id="PTHR44329">
    <property type="entry name" value="SERINE/THREONINE-PROTEIN KINASE TNNI3K-RELATED"/>
    <property type="match status" value="1"/>
</dbReference>
<protein>
    <recommendedName>
        <fullName evidence="2">Protein kinase domain-containing protein</fullName>
    </recommendedName>
</protein>
<dbReference type="InterPro" id="IPR051681">
    <property type="entry name" value="Ser/Thr_Kinases-Pseudokinases"/>
</dbReference>
<evidence type="ECO:0000256" key="1">
    <source>
        <dbReference type="SAM" id="MobiDB-lite"/>
    </source>
</evidence>